<dbReference type="EMBL" id="FXAM01000001">
    <property type="protein sequence ID" value="SMF94312.1"/>
    <property type="molecule type" value="Genomic_DNA"/>
</dbReference>
<evidence type="ECO:0000259" key="1">
    <source>
        <dbReference type="Pfam" id="PF04233"/>
    </source>
</evidence>
<organism evidence="2 3">
    <name type="scientific">Methylomagnum ishizawai</name>
    <dbReference type="NCBI Taxonomy" id="1760988"/>
    <lineage>
        <taxon>Bacteria</taxon>
        <taxon>Pseudomonadati</taxon>
        <taxon>Pseudomonadota</taxon>
        <taxon>Gammaproteobacteria</taxon>
        <taxon>Methylococcales</taxon>
        <taxon>Methylococcaceae</taxon>
        <taxon>Methylomagnum</taxon>
    </lineage>
</organism>
<evidence type="ECO:0000313" key="3">
    <source>
        <dbReference type="Proteomes" id="UP000192923"/>
    </source>
</evidence>
<feature type="domain" description="Phage head morphogenesis" evidence="1">
    <location>
        <begin position="67"/>
        <end position="181"/>
    </location>
</feature>
<dbReference type="RefSeq" id="WP_085211572.1">
    <property type="nucleotide sequence ID" value="NZ_FXAM01000001.1"/>
</dbReference>
<name>A0A1Y6D170_9GAMM</name>
<dbReference type="AlphaFoldDB" id="A0A1Y6D170"/>
<proteinExistence type="predicted"/>
<reference evidence="2 3" key="1">
    <citation type="submission" date="2016-12" db="EMBL/GenBank/DDBJ databases">
        <authorList>
            <person name="Song W.-J."/>
            <person name="Kurnit D.M."/>
        </authorList>
    </citation>
    <scope>NUCLEOTIDE SEQUENCE [LARGE SCALE GENOMIC DNA]</scope>
    <source>
        <strain evidence="2 3">175</strain>
    </source>
</reference>
<accession>A0A1Y6D170</accession>
<dbReference type="STRING" id="1760988.SAMN02949497_1622"/>
<dbReference type="OrthoDB" id="9813502at2"/>
<gene>
    <name evidence="2" type="ORF">SAMN02949497_1622</name>
</gene>
<evidence type="ECO:0000313" key="2">
    <source>
        <dbReference type="EMBL" id="SMF94312.1"/>
    </source>
</evidence>
<keyword evidence="3" id="KW-1185">Reference proteome</keyword>
<dbReference type="Proteomes" id="UP000192923">
    <property type="component" value="Unassembled WGS sequence"/>
</dbReference>
<dbReference type="InterPro" id="IPR006528">
    <property type="entry name" value="Phage_head_morphogenesis_dom"/>
</dbReference>
<sequence>MALNADAETLSIDNARLPFAEQIDFFRKKRGNYIPTEHFDDVEAEVHERAFVVANGKAADLLADFHGSVLAAMEDGQGIDWFRQEFDKIAAKHGWAYNGSASFRTRTIYETNMLTSYARGRDAQLADPDLRAARPYLKYNIGPAENHRPLHVSWNGLTLRHDDPWIETHRPVKAYGCHCYLSAVAEPTPGRDKAPKESTYTYTDREGRDHIIPAGVDYGFQKSGDGPWKPDYRAYPEGIGKALEQAITQQEAGPHGTPVSDALALSMRGAFAGQLRAALDTVDSVHGDGALPKIPIKKTSSRTDVGMFRALLNGKPISISVSENSPHPELTLAHEIGHFLHWQAMGKAGAWDMDDPFWLPWITAVEESEAITRLAEFPSEPFRDYLLDPKEVWARSYSQYIALRGQNKAMQEGILFTRGFGNLYQYSQWADNDFSPIAEAIDAMFKQLGWIA</sequence>
<dbReference type="Pfam" id="PF04233">
    <property type="entry name" value="Phage_Mu_F"/>
    <property type="match status" value="1"/>
</dbReference>
<protein>
    <submittedName>
        <fullName evidence="2">Phage Mu protein F like protein</fullName>
    </submittedName>
</protein>